<gene>
    <name evidence="1" type="ORF">COT02_05315</name>
</gene>
<evidence type="ECO:0000313" key="1">
    <source>
        <dbReference type="EMBL" id="PIU36575.1"/>
    </source>
</evidence>
<comment type="caution">
    <text evidence="1">The sequence shown here is derived from an EMBL/GenBank/DDBJ whole genome shotgun (WGS) entry which is preliminary data.</text>
</comment>
<name>A0A2M6YSZ6_9BACT</name>
<dbReference type="EMBL" id="PEWY01000148">
    <property type="protein sequence ID" value="PIU36575.1"/>
    <property type="molecule type" value="Genomic_DNA"/>
</dbReference>
<accession>A0A2M6YSZ6</accession>
<sequence>MGSREKKFTDMTSYWVPEMEEKNAPYYQIGFLKTNQMNESVPMNVNPVPNSILRVFLDFKTLNSKPSIIPKPQQFNKFIRHGFTLVEWGGLQ</sequence>
<evidence type="ECO:0000313" key="2">
    <source>
        <dbReference type="Proteomes" id="UP000230184"/>
    </source>
</evidence>
<reference evidence="2" key="1">
    <citation type="submission" date="2017-09" db="EMBL/GenBank/DDBJ databases">
        <title>Depth-based differentiation of microbial function through sediment-hosted aquifers and enrichment of novel symbionts in the deep terrestrial subsurface.</title>
        <authorList>
            <person name="Probst A.J."/>
            <person name="Ladd B."/>
            <person name="Jarett J.K."/>
            <person name="Geller-Mcgrath D.E."/>
            <person name="Sieber C.M.K."/>
            <person name="Emerson J.B."/>
            <person name="Anantharaman K."/>
            <person name="Thomas B.C."/>
            <person name="Malmstrom R."/>
            <person name="Stieglmeier M."/>
            <person name="Klingl A."/>
            <person name="Woyke T."/>
            <person name="Ryan C.M."/>
            <person name="Banfield J.F."/>
        </authorList>
    </citation>
    <scope>NUCLEOTIDE SEQUENCE [LARGE SCALE GENOMIC DNA]</scope>
</reference>
<dbReference type="AlphaFoldDB" id="A0A2M6YSZ6"/>
<protein>
    <submittedName>
        <fullName evidence="1">Uncharacterized protein</fullName>
    </submittedName>
</protein>
<dbReference type="Proteomes" id="UP000230184">
    <property type="component" value="Unassembled WGS sequence"/>
</dbReference>
<organism evidence="1 2">
    <name type="scientific">Candidatus Roizmanbacteria bacterium CG07_land_8_20_14_0_80_34_15</name>
    <dbReference type="NCBI Taxonomy" id="1974849"/>
    <lineage>
        <taxon>Bacteria</taxon>
        <taxon>Candidatus Roizmaniibacteriota</taxon>
    </lineage>
</organism>
<proteinExistence type="predicted"/>